<dbReference type="AlphaFoldDB" id="M9M0Q6"/>
<evidence type="ECO:0000256" key="1">
    <source>
        <dbReference type="SAM" id="MobiDB-lite"/>
    </source>
</evidence>
<dbReference type="Proteomes" id="UP000011976">
    <property type="component" value="Unassembled WGS sequence"/>
</dbReference>
<accession>M9M0Q6</accession>
<feature type="region of interest" description="Disordered" evidence="1">
    <location>
        <begin position="1"/>
        <end position="32"/>
    </location>
</feature>
<dbReference type="EMBL" id="DF196790">
    <property type="protein sequence ID" value="GAC77124.1"/>
    <property type="molecule type" value="Genomic_DNA"/>
</dbReference>
<evidence type="ECO:0000313" key="3">
    <source>
        <dbReference type="Proteomes" id="UP000011976"/>
    </source>
</evidence>
<sequence>MLDKPIFGSGSSIAPNERGRAREDTASDDGRIASPDLGLEGCCVRHRRLVFGLHTTGDEHAGRHGGDAAGTEKMRRAGASWLGLGIHRSKACILVIDQSRSPKEAYDVAKVHSQAQPSKAKPGRGWPRHADLGNMAVIRGQGQDGRVHGRSIAPPRSAKQPHRNDDARSSALTCNEARARQHMVATRNALLGTT</sequence>
<protein>
    <submittedName>
        <fullName evidence="2">Uncharacterized protein</fullName>
    </submittedName>
</protein>
<organism evidence="2 3">
    <name type="scientific">Pseudozyma antarctica (strain T-34)</name>
    <name type="common">Yeast</name>
    <name type="synonym">Candida antarctica</name>
    <dbReference type="NCBI Taxonomy" id="1151754"/>
    <lineage>
        <taxon>Eukaryota</taxon>
        <taxon>Fungi</taxon>
        <taxon>Dikarya</taxon>
        <taxon>Basidiomycota</taxon>
        <taxon>Ustilaginomycotina</taxon>
        <taxon>Ustilaginomycetes</taxon>
        <taxon>Ustilaginales</taxon>
        <taxon>Ustilaginaceae</taxon>
        <taxon>Moesziomyces</taxon>
    </lineage>
</organism>
<proteinExistence type="predicted"/>
<feature type="region of interest" description="Disordered" evidence="1">
    <location>
        <begin position="142"/>
        <end position="170"/>
    </location>
</feature>
<gene>
    <name evidence="2" type="ORF">PANT_24c00063</name>
</gene>
<feature type="compositionally biased region" description="Basic and acidic residues" evidence="1">
    <location>
        <begin position="17"/>
        <end position="31"/>
    </location>
</feature>
<reference evidence="3" key="1">
    <citation type="journal article" date="2013" name="Genome Announc.">
        <title>Genome sequence of the basidiomycetous yeast Pseudozyma antarctica T-34, a producer of the glycolipid biosurfactants mannosylerythritol lipids.</title>
        <authorList>
            <person name="Morita T."/>
            <person name="Koike H."/>
            <person name="Koyama Y."/>
            <person name="Hagiwara H."/>
            <person name="Ito E."/>
            <person name="Fukuoka T."/>
            <person name="Imura T."/>
            <person name="Machida M."/>
            <person name="Kitamoto D."/>
        </authorList>
    </citation>
    <scope>NUCLEOTIDE SEQUENCE [LARGE SCALE GENOMIC DNA]</scope>
    <source>
        <strain evidence="3">T-34</strain>
    </source>
</reference>
<name>M9M0Q6_PSEA3</name>
<evidence type="ECO:0000313" key="2">
    <source>
        <dbReference type="EMBL" id="GAC77124.1"/>
    </source>
</evidence>